<dbReference type="GO" id="GO:0005737">
    <property type="term" value="C:cytoplasm"/>
    <property type="evidence" value="ECO:0007669"/>
    <property type="project" value="UniProtKB-SubCell"/>
</dbReference>
<keyword evidence="9" id="KW-1185">Reference proteome</keyword>
<comment type="function">
    <text evidence="5">An accessory protein needed during the final step in the assembly of 30S ribosomal subunit, possibly for assembly of the head region. Essential for efficient processing of 16S rRNA. May be needed both before and after RbfA during the maturation of 16S rRNA. It has affinity for free ribosomal 30S subunits but not for 70S ribosomes.</text>
</comment>
<dbReference type="InterPro" id="IPR056792">
    <property type="entry name" value="PRC_RimM"/>
</dbReference>
<evidence type="ECO:0000256" key="4">
    <source>
        <dbReference type="ARBA" id="ARBA00023186"/>
    </source>
</evidence>
<dbReference type="NCBIfam" id="TIGR02273">
    <property type="entry name" value="16S_RimM"/>
    <property type="match status" value="1"/>
</dbReference>
<evidence type="ECO:0000256" key="1">
    <source>
        <dbReference type="ARBA" id="ARBA00022490"/>
    </source>
</evidence>
<dbReference type="InterPro" id="IPR002676">
    <property type="entry name" value="RimM_N"/>
</dbReference>
<dbReference type="EMBL" id="JAPNOA010000058">
    <property type="protein sequence ID" value="MCY0966992.1"/>
    <property type="molecule type" value="Genomic_DNA"/>
</dbReference>
<dbReference type="Proteomes" id="UP001150830">
    <property type="component" value="Unassembled WGS sequence"/>
</dbReference>
<comment type="subunit">
    <text evidence="5">Binds ribosomal protein uS19.</text>
</comment>
<dbReference type="GO" id="GO:0005840">
    <property type="term" value="C:ribosome"/>
    <property type="evidence" value="ECO:0007669"/>
    <property type="project" value="InterPro"/>
</dbReference>
<comment type="subcellular location">
    <subcellularLocation>
        <location evidence="5">Cytoplasm</location>
    </subcellularLocation>
</comment>
<evidence type="ECO:0000256" key="2">
    <source>
        <dbReference type="ARBA" id="ARBA00022517"/>
    </source>
</evidence>
<comment type="domain">
    <text evidence="5">The PRC barrel domain binds ribosomal protein uS19.</text>
</comment>
<protein>
    <recommendedName>
        <fullName evidence="5">Ribosome maturation factor RimM</fullName>
    </recommendedName>
</protein>
<evidence type="ECO:0000259" key="7">
    <source>
        <dbReference type="Pfam" id="PF24986"/>
    </source>
</evidence>
<evidence type="ECO:0000256" key="3">
    <source>
        <dbReference type="ARBA" id="ARBA00022552"/>
    </source>
</evidence>
<dbReference type="GO" id="GO:0042274">
    <property type="term" value="P:ribosomal small subunit biogenesis"/>
    <property type="evidence" value="ECO:0007669"/>
    <property type="project" value="UniProtKB-UniRule"/>
</dbReference>
<evidence type="ECO:0000256" key="5">
    <source>
        <dbReference type="HAMAP-Rule" id="MF_00014"/>
    </source>
</evidence>
<dbReference type="Pfam" id="PF24986">
    <property type="entry name" value="PRC_RimM"/>
    <property type="match status" value="1"/>
</dbReference>
<dbReference type="SUPFAM" id="SSF50346">
    <property type="entry name" value="PRC-barrel domain"/>
    <property type="match status" value="1"/>
</dbReference>
<keyword evidence="1 5" id="KW-0963">Cytoplasm</keyword>
<keyword evidence="2 5" id="KW-0690">Ribosome biogenesis</keyword>
<feature type="domain" description="RimM N-terminal" evidence="6">
    <location>
        <begin position="19"/>
        <end position="99"/>
    </location>
</feature>
<keyword evidence="4 5" id="KW-0143">Chaperone</keyword>
<dbReference type="HAMAP" id="MF_00014">
    <property type="entry name" value="Ribosome_mat_RimM"/>
    <property type="match status" value="1"/>
</dbReference>
<organism evidence="8 9">
    <name type="scientific">Parathalassolituus penaei</name>
    <dbReference type="NCBI Taxonomy" id="2997323"/>
    <lineage>
        <taxon>Bacteria</taxon>
        <taxon>Pseudomonadati</taxon>
        <taxon>Pseudomonadota</taxon>
        <taxon>Gammaproteobacteria</taxon>
        <taxon>Oceanospirillales</taxon>
        <taxon>Oceanospirillaceae</taxon>
        <taxon>Parathalassolituus</taxon>
    </lineage>
</organism>
<dbReference type="Gene3D" id="2.40.30.60">
    <property type="entry name" value="RimM"/>
    <property type="match status" value="1"/>
</dbReference>
<dbReference type="PANTHER" id="PTHR33692:SF1">
    <property type="entry name" value="RIBOSOME MATURATION FACTOR RIMM"/>
    <property type="match status" value="1"/>
</dbReference>
<gene>
    <name evidence="5 8" type="primary">rimM</name>
    <name evidence="8" type="ORF">OUO13_17580</name>
</gene>
<dbReference type="InterPro" id="IPR011961">
    <property type="entry name" value="RimM"/>
</dbReference>
<reference evidence="8" key="1">
    <citation type="submission" date="2022-11" db="EMBL/GenBank/DDBJ databases">
        <title>Parathalassolutuus dongxingensis gen. nov., sp. nov., a novel member of family Oceanospirillaceae isolated from a coastal shrimp pond in Guangxi, China.</title>
        <authorList>
            <person name="Chen H."/>
        </authorList>
    </citation>
    <scope>NUCLEOTIDE SEQUENCE</scope>
    <source>
        <strain evidence="8">G-43</strain>
    </source>
</reference>
<dbReference type="InterPro" id="IPR011033">
    <property type="entry name" value="PRC_barrel-like_sf"/>
</dbReference>
<evidence type="ECO:0000313" key="9">
    <source>
        <dbReference type="Proteomes" id="UP001150830"/>
    </source>
</evidence>
<feature type="domain" description="Ribosome maturation factor RimM PRC barrel" evidence="7">
    <location>
        <begin position="111"/>
        <end position="183"/>
    </location>
</feature>
<proteinExistence type="inferred from homology"/>
<dbReference type="GO" id="GO:0006364">
    <property type="term" value="P:rRNA processing"/>
    <property type="evidence" value="ECO:0007669"/>
    <property type="project" value="UniProtKB-UniRule"/>
</dbReference>
<dbReference type="RefSeq" id="WP_283175198.1">
    <property type="nucleotide sequence ID" value="NZ_JAPNOA010000058.1"/>
</dbReference>
<dbReference type="InterPro" id="IPR009000">
    <property type="entry name" value="Transl_B-barrel_sf"/>
</dbReference>
<name>A0A9X3EG78_9GAMM</name>
<dbReference type="AlphaFoldDB" id="A0A9X3EG78"/>
<accession>A0A9X3EG78</accession>
<dbReference type="GO" id="GO:0043022">
    <property type="term" value="F:ribosome binding"/>
    <property type="evidence" value="ECO:0007669"/>
    <property type="project" value="InterPro"/>
</dbReference>
<dbReference type="Gene3D" id="2.30.30.240">
    <property type="entry name" value="PRC-barrel domain"/>
    <property type="match status" value="1"/>
</dbReference>
<evidence type="ECO:0000259" key="6">
    <source>
        <dbReference type="Pfam" id="PF01782"/>
    </source>
</evidence>
<evidence type="ECO:0000313" key="8">
    <source>
        <dbReference type="EMBL" id="MCY0966992.1"/>
    </source>
</evidence>
<keyword evidence="3 5" id="KW-0698">rRNA processing</keyword>
<comment type="similarity">
    <text evidence="5">Belongs to the RimM family.</text>
</comment>
<dbReference type="Pfam" id="PF01782">
    <property type="entry name" value="RimM"/>
    <property type="match status" value="1"/>
</dbReference>
<sequence>MSQSVMGQAMVTTEDITVLGKVSTAFGIKGWVKVYSYTDPITNILDYERWLIKVGGEWRPYQVEDGQTQGKGLTAKLKGVSDRDMALALSQLEIGVPTSELPEPAENEHYWFQLEGLKVVNTHGQWLGRVKELFESGGGNLVMVVAACEGSLDRQERLLPYVDAIVLDVDLDKGEIQVEWDSDF</sequence>
<comment type="caution">
    <text evidence="8">The sequence shown here is derived from an EMBL/GenBank/DDBJ whole genome shotgun (WGS) entry which is preliminary data.</text>
</comment>
<dbReference type="InterPro" id="IPR036976">
    <property type="entry name" value="RimM_N_sf"/>
</dbReference>
<dbReference type="PANTHER" id="PTHR33692">
    <property type="entry name" value="RIBOSOME MATURATION FACTOR RIMM"/>
    <property type="match status" value="1"/>
</dbReference>
<dbReference type="SUPFAM" id="SSF50447">
    <property type="entry name" value="Translation proteins"/>
    <property type="match status" value="1"/>
</dbReference>